<dbReference type="PROSITE" id="PS50905">
    <property type="entry name" value="FERRITIN_LIKE"/>
    <property type="match status" value="1"/>
</dbReference>
<dbReference type="PANTHER" id="PTHR43339:SF1">
    <property type="entry name" value="RUBRERYTHRIN"/>
    <property type="match status" value="1"/>
</dbReference>
<feature type="domain" description="Ferritin-like diiron" evidence="1">
    <location>
        <begin position="44"/>
        <end position="173"/>
    </location>
</feature>
<proteinExistence type="predicted"/>
<sequence>MGGCGGRIDLTIQSFIILERQIKRMEEEVVIDYIKESKLSVKSAVEKMQTMEIMEKTFDSESNDIALYLAMSKRAEEEGEKEIAAYLFNIAMDEASHAAQFAALLGMVKDTRTNLLNMLAGEIQAEKDKSDASEVAFGEGNDEAFKFFEKSMKDETRHKEGIKKILSKLQAKD</sequence>
<reference evidence="2 3" key="1">
    <citation type="submission" date="2015-09" db="EMBL/GenBank/DDBJ databases">
        <title>A metagenomics-based metabolic model of nitrate-dependent anaerobic oxidation of methane by Methanoperedens-like archaea.</title>
        <authorList>
            <person name="Arshad A."/>
            <person name="Speth D.R."/>
            <person name="De Graaf R.M."/>
            <person name="Op Den Camp H.J."/>
            <person name="Jetten M.S."/>
            <person name="Welte C.U."/>
        </authorList>
    </citation>
    <scope>NUCLEOTIDE SEQUENCE [LARGE SCALE GENOMIC DNA]</scope>
</reference>
<dbReference type="SUPFAM" id="SSF47240">
    <property type="entry name" value="Ferritin-like"/>
    <property type="match status" value="1"/>
</dbReference>
<dbReference type="InterPro" id="IPR052773">
    <property type="entry name" value="Anaerobic_Peroxidase-Rel"/>
</dbReference>
<dbReference type="Proteomes" id="UP000050360">
    <property type="component" value="Unassembled WGS sequence"/>
</dbReference>
<evidence type="ECO:0000313" key="3">
    <source>
        <dbReference type="Proteomes" id="UP000050360"/>
    </source>
</evidence>
<dbReference type="InterPro" id="IPR009078">
    <property type="entry name" value="Ferritin-like_SF"/>
</dbReference>
<dbReference type="AlphaFoldDB" id="A0A0P8C501"/>
<dbReference type="InterPro" id="IPR009040">
    <property type="entry name" value="Ferritin-like_diiron"/>
</dbReference>
<dbReference type="GO" id="GO:0046872">
    <property type="term" value="F:metal ion binding"/>
    <property type="evidence" value="ECO:0007669"/>
    <property type="project" value="InterPro"/>
</dbReference>
<accession>A0A0P8C501</accession>
<dbReference type="Gene3D" id="1.20.1260.10">
    <property type="match status" value="1"/>
</dbReference>
<evidence type="ECO:0000313" key="2">
    <source>
        <dbReference type="EMBL" id="KPQ41704.1"/>
    </source>
</evidence>
<dbReference type="EMBL" id="LKCM01000311">
    <property type="protein sequence ID" value="KPQ41704.1"/>
    <property type="molecule type" value="Genomic_DNA"/>
</dbReference>
<dbReference type="InterPro" id="IPR012347">
    <property type="entry name" value="Ferritin-like"/>
</dbReference>
<evidence type="ECO:0000259" key="1">
    <source>
        <dbReference type="PROSITE" id="PS50905"/>
    </source>
</evidence>
<name>A0A0P8C501_9EURY</name>
<comment type="caution">
    <text evidence="2">The sequence shown here is derived from an EMBL/GenBank/DDBJ whole genome shotgun (WGS) entry which is preliminary data.</text>
</comment>
<dbReference type="Pfam" id="PF02915">
    <property type="entry name" value="Rubrerythrin"/>
    <property type="match status" value="1"/>
</dbReference>
<protein>
    <submittedName>
        <fullName evidence="2">Rubrerythrin</fullName>
    </submittedName>
</protein>
<dbReference type="GO" id="GO:0016491">
    <property type="term" value="F:oxidoreductase activity"/>
    <property type="evidence" value="ECO:0007669"/>
    <property type="project" value="InterPro"/>
</dbReference>
<gene>
    <name evidence="2" type="ORF">MPEBLZ_03732</name>
</gene>
<dbReference type="PANTHER" id="PTHR43339">
    <property type="entry name" value="RUBRERYTHRIN-RELATED"/>
    <property type="match status" value="1"/>
</dbReference>
<organism evidence="2 3">
    <name type="scientific">Candidatus Methanoperedens nitratireducens</name>
    <dbReference type="NCBI Taxonomy" id="1392998"/>
    <lineage>
        <taxon>Archaea</taxon>
        <taxon>Methanobacteriati</taxon>
        <taxon>Methanobacteriota</taxon>
        <taxon>Stenosarchaea group</taxon>
        <taxon>Methanomicrobia</taxon>
        <taxon>Methanosarcinales</taxon>
        <taxon>ANME-2 cluster</taxon>
        <taxon>Candidatus Methanoperedentaceae</taxon>
        <taxon>Candidatus Methanoperedens</taxon>
    </lineage>
</organism>
<dbReference type="InterPro" id="IPR003251">
    <property type="entry name" value="Rr_diiron-bd_dom"/>
</dbReference>